<evidence type="ECO:0000313" key="3">
    <source>
        <dbReference type="Proteomes" id="UP001597493"/>
    </source>
</evidence>
<organism evidence="2 3">
    <name type="scientific">Paenibacillus thailandensis</name>
    <dbReference type="NCBI Taxonomy" id="393250"/>
    <lineage>
        <taxon>Bacteria</taxon>
        <taxon>Bacillati</taxon>
        <taxon>Bacillota</taxon>
        <taxon>Bacilli</taxon>
        <taxon>Bacillales</taxon>
        <taxon>Paenibacillaceae</taxon>
        <taxon>Paenibacillus</taxon>
    </lineage>
</organism>
<reference evidence="3" key="1">
    <citation type="journal article" date="2019" name="Int. J. Syst. Evol. Microbiol.">
        <title>The Global Catalogue of Microorganisms (GCM) 10K type strain sequencing project: providing services to taxonomists for standard genome sequencing and annotation.</title>
        <authorList>
            <consortium name="The Broad Institute Genomics Platform"/>
            <consortium name="The Broad Institute Genome Sequencing Center for Infectious Disease"/>
            <person name="Wu L."/>
            <person name="Ma J."/>
        </authorList>
    </citation>
    <scope>NUCLEOTIDE SEQUENCE [LARGE SCALE GENOMIC DNA]</scope>
    <source>
        <strain evidence="3">TISTR 1827</strain>
    </source>
</reference>
<feature type="compositionally biased region" description="Low complexity" evidence="1">
    <location>
        <begin position="42"/>
        <end position="52"/>
    </location>
</feature>
<evidence type="ECO:0008006" key="4">
    <source>
        <dbReference type="Google" id="ProtNLM"/>
    </source>
</evidence>
<name>A0ABW5QUR3_9BACL</name>
<proteinExistence type="predicted"/>
<feature type="region of interest" description="Disordered" evidence="1">
    <location>
        <begin position="1"/>
        <end position="61"/>
    </location>
</feature>
<dbReference type="EMBL" id="JBHUMY010000006">
    <property type="protein sequence ID" value="MFD2660151.1"/>
    <property type="molecule type" value="Genomic_DNA"/>
</dbReference>
<dbReference type="RefSeq" id="WP_379271070.1">
    <property type="nucleotide sequence ID" value="NZ_JBHUGT010000010.1"/>
</dbReference>
<dbReference type="Proteomes" id="UP001597493">
    <property type="component" value="Unassembled WGS sequence"/>
</dbReference>
<gene>
    <name evidence="2" type="ORF">ACFSW5_07685</name>
</gene>
<evidence type="ECO:0000256" key="1">
    <source>
        <dbReference type="SAM" id="MobiDB-lite"/>
    </source>
</evidence>
<protein>
    <recommendedName>
        <fullName evidence="4">Small, acid-soluble spore protein gamma-type</fullName>
    </recommendedName>
</protein>
<keyword evidence="3" id="KW-1185">Reference proteome</keyword>
<sequence length="61" mass="6888">MIIQGPMGKQMPKSENAEKNQHQETNIQYSEANEMGHERNQAAKAQKQMASQETTGVLEQE</sequence>
<evidence type="ECO:0000313" key="2">
    <source>
        <dbReference type="EMBL" id="MFD2660151.1"/>
    </source>
</evidence>
<accession>A0ABW5QUR3</accession>
<comment type="caution">
    <text evidence="2">The sequence shown here is derived from an EMBL/GenBank/DDBJ whole genome shotgun (WGS) entry which is preliminary data.</text>
</comment>